<feature type="transmembrane region" description="Helical" evidence="6">
    <location>
        <begin position="95"/>
        <end position="117"/>
    </location>
</feature>
<dbReference type="PANTHER" id="PTHR34857:SF2">
    <property type="entry name" value="SLL0384 PROTEIN"/>
    <property type="match status" value="1"/>
</dbReference>
<name>A0A1L7CRX9_9CORY</name>
<evidence type="ECO:0000313" key="7">
    <source>
        <dbReference type="EMBL" id="APT88614.1"/>
    </source>
</evidence>
<organism evidence="7 8">
    <name type="scientific">Corynebacterium frankenforstense DSM 45800</name>
    <dbReference type="NCBI Taxonomy" id="1437875"/>
    <lineage>
        <taxon>Bacteria</taxon>
        <taxon>Bacillati</taxon>
        <taxon>Actinomycetota</taxon>
        <taxon>Actinomycetes</taxon>
        <taxon>Mycobacteriales</taxon>
        <taxon>Corynebacteriaceae</taxon>
        <taxon>Corynebacterium</taxon>
    </lineage>
</organism>
<keyword evidence="5 6" id="KW-0472">Membrane</keyword>
<evidence type="ECO:0000256" key="1">
    <source>
        <dbReference type="ARBA" id="ARBA00004141"/>
    </source>
</evidence>
<feature type="transmembrane region" description="Helical" evidence="6">
    <location>
        <begin position="57"/>
        <end position="74"/>
    </location>
</feature>
<protein>
    <submittedName>
        <fullName evidence="7">ABC transporter</fullName>
    </submittedName>
</protein>
<dbReference type="InterPro" id="IPR051611">
    <property type="entry name" value="ECF_transporter_component"/>
</dbReference>
<dbReference type="RefSeq" id="WP_075663601.1">
    <property type="nucleotide sequence ID" value="NZ_CP009247.1"/>
</dbReference>
<dbReference type="InterPro" id="IPR003339">
    <property type="entry name" value="ABC/ECF_trnsptr_transmembrane"/>
</dbReference>
<gene>
    <name evidence="7" type="ORF">CFRA_04295</name>
</gene>
<evidence type="ECO:0000256" key="2">
    <source>
        <dbReference type="ARBA" id="ARBA00022475"/>
    </source>
</evidence>
<dbReference type="CDD" id="cd16914">
    <property type="entry name" value="EcfT"/>
    <property type="match status" value="1"/>
</dbReference>
<evidence type="ECO:0000256" key="3">
    <source>
        <dbReference type="ARBA" id="ARBA00022692"/>
    </source>
</evidence>
<proteinExistence type="predicted"/>
<evidence type="ECO:0000256" key="4">
    <source>
        <dbReference type="ARBA" id="ARBA00022989"/>
    </source>
</evidence>
<evidence type="ECO:0000313" key="8">
    <source>
        <dbReference type="Proteomes" id="UP000185434"/>
    </source>
</evidence>
<dbReference type="GO" id="GO:0005886">
    <property type="term" value="C:plasma membrane"/>
    <property type="evidence" value="ECO:0007669"/>
    <property type="project" value="UniProtKB-ARBA"/>
</dbReference>
<dbReference type="Pfam" id="PF02361">
    <property type="entry name" value="CbiQ"/>
    <property type="match status" value="1"/>
</dbReference>
<feature type="transmembrane region" description="Helical" evidence="6">
    <location>
        <begin position="174"/>
        <end position="192"/>
    </location>
</feature>
<keyword evidence="4 6" id="KW-1133">Transmembrane helix</keyword>
<dbReference type="KEGG" id="cfk:CFRA_04295"/>
<comment type="subcellular location">
    <subcellularLocation>
        <location evidence="1">Membrane</location>
        <topology evidence="1">Multi-pass membrane protein</topology>
    </subcellularLocation>
</comment>
<keyword evidence="8" id="KW-1185">Reference proteome</keyword>
<reference evidence="7 8" key="1">
    <citation type="submission" date="2014-08" db="EMBL/GenBank/DDBJ databases">
        <title>Complete genome sequence of Corynebacterium frankenforstense ST18(T) (=DSM 45800(T)), isolated from raw cow milk.</title>
        <authorList>
            <person name="Ruckert C."/>
            <person name="Albersmeier A."/>
            <person name="Winkler A."/>
            <person name="Lipski A."/>
            <person name="Kalinowski J."/>
        </authorList>
    </citation>
    <scope>NUCLEOTIDE SEQUENCE [LARGE SCALE GENOMIC DNA]</scope>
    <source>
        <strain evidence="7 8">ST18</strain>
    </source>
</reference>
<keyword evidence="2" id="KW-1003">Cell membrane</keyword>
<accession>A0A1L7CRX9</accession>
<dbReference type="PANTHER" id="PTHR34857">
    <property type="entry name" value="SLL0384 PROTEIN"/>
    <property type="match status" value="1"/>
</dbReference>
<dbReference type="AlphaFoldDB" id="A0A1L7CRX9"/>
<dbReference type="OrthoDB" id="6400at2"/>
<dbReference type="Proteomes" id="UP000185434">
    <property type="component" value="Chromosome"/>
</dbReference>
<sequence>MNLISKTNPVTRVAGLALMTTPLLISVDWLSAAVALVLTVALAPLCGVGPLTLAKRGWPILAVAPVAGVSMALFGRPQGHEYFSFLVAHVTDNSLELALAVTLRVCAVALPVVVLVAHIDPTDLGDGLAQIAHLPERFVIAAIAGARLITLFRDDWVSMSRARRARGIADRGRLRHLATLSFGLLVIGLRRGSKLAVAMEARGFGRAGRRTWARTSTVSLADAALLAVCVIVPALALGAAMSAGTFRFLGA</sequence>
<dbReference type="STRING" id="1437875.CFRA_04295"/>
<keyword evidence="3 6" id="KW-0812">Transmembrane</keyword>
<feature type="transmembrane region" description="Helical" evidence="6">
    <location>
        <begin position="21"/>
        <end position="45"/>
    </location>
</feature>
<dbReference type="EMBL" id="CP009247">
    <property type="protein sequence ID" value="APT88614.1"/>
    <property type="molecule type" value="Genomic_DNA"/>
</dbReference>
<feature type="transmembrane region" description="Helical" evidence="6">
    <location>
        <begin position="137"/>
        <end position="153"/>
    </location>
</feature>
<evidence type="ECO:0000256" key="5">
    <source>
        <dbReference type="ARBA" id="ARBA00023136"/>
    </source>
</evidence>
<evidence type="ECO:0000256" key="6">
    <source>
        <dbReference type="SAM" id="Phobius"/>
    </source>
</evidence>
<feature type="transmembrane region" description="Helical" evidence="6">
    <location>
        <begin position="224"/>
        <end position="249"/>
    </location>
</feature>